<dbReference type="FunFam" id="1.10.510.10:FF:000571">
    <property type="entry name" value="Maternal embryonic leucine zipper kinase"/>
    <property type="match status" value="1"/>
</dbReference>
<evidence type="ECO:0000256" key="10">
    <source>
        <dbReference type="ARBA" id="ARBA00048679"/>
    </source>
</evidence>
<dbReference type="Proteomes" id="UP001497525">
    <property type="component" value="Unassembled WGS sequence"/>
</dbReference>
<evidence type="ECO:0000256" key="2">
    <source>
        <dbReference type="ARBA" id="ARBA00012513"/>
    </source>
</evidence>
<evidence type="ECO:0000256" key="5">
    <source>
        <dbReference type="ARBA" id="ARBA00022679"/>
    </source>
</evidence>
<dbReference type="EMBL" id="CAXLJL010000002">
    <property type="protein sequence ID" value="CAL5129470.1"/>
    <property type="molecule type" value="Genomic_DNA"/>
</dbReference>
<evidence type="ECO:0000256" key="13">
    <source>
        <dbReference type="SAM" id="MobiDB-lite"/>
    </source>
</evidence>
<feature type="region of interest" description="Disordered" evidence="13">
    <location>
        <begin position="346"/>
        <end position="371"/>
    </location>
</feature>
<dbReference type="InterPro" id="IPR000719">
    <property type="entry name" value="Prot_kinase_dom"/>
</dbReference>
<dbReference type="InterPro" id="IPR027442">
    <property type="entry name" value="MAPKAPK_C"/>
</dbReference>
<accession>A0AAV2SWY0</accession>
<dbReference type="FunFam" id="3.30.200.20:FF:000156">
    <property type="entry name" value="MAP kinase-activated protein kinase 3"/>
    <property type="match status" value="1"/>
</dbReference>
<dbReference type="PROSITE" id="PS00108">
    <property type="entry name" value="PROTEIN_KINASE_ST"/>
    <property type="match status" value="1"/>
</dbReference>
<proteinExistence type="inferred from homology"/>
<evidence type="ECO:0000256" key="8">
    <source>
        <dbReference type="ARBA" id="ARBA00022840"/>
    </source>
</evidence>
<evidence type="ECO:0000259" key="14">
    <source>
        <dbReference type="PROSITE" id="PS50011"/>
    </source>
</evidence>
<protein>
    <recommendedName>
        <fullName evidence="2">non-specific serine/threonine protein kinase</fullName>
        <ecNumber evidence="2">2.7.11.1</ecNumber>
    </recommendedName>
</protein>
<keyword evidence="4" id="KW-0597">Phosphoprotein</keyword>
<comment type="catalytic activity">
    <reaction evidence="9">
        <text>L-threonyl-[protein] + ATP = O-phospho-L-threonyl-[protein] + ADP + H(+)</text>
        <dbReference type="Rhea" id="RHEA:46608"/>
        <dbReference type="Rhea" id="RHEA-COMP:11060"/>
        <dbReference type="Rhea" id="RHEA-COMP:11605"/>
        <dbReference type="ChEBI" id="CHEBI:15378"/>
        <dbReference type="ChEBI" id="CHEBI:30013"/>
        <dbReference type="ChEBI" id="CHEBI:30616"/>
        <dbReference type="ChEBI" id="CHEBI:61977"/>
        <dbReference type="ChEBI" id="CHEBI:456216"/>
        <dbReference type="EC" id="2.7.11.1"/>
    </reaction>
</comment>
<dbReference type="Gene3D" id="4.10.1170.10">
    <property type="entry name" value="MAP kinase activated protein kinase 2"/>
    <property type="match status" value="1"/>
</dbReference>
<dbReference type="InterPro" id="IPR008271">
    <property type="entry name" value="Ser/Thr_kinase_AS"/>
</dbReference>
<feature type="binding site" evidence="11">
    <location>
        <position position="47"/>
    </location>
    <ligand>
        <name>ATP</name>
        <dbReference type="ChEBI" id="CHEBI:30616"/>
    </ligand>
</feature>
<evidence type="ECO:0000256" key="3">
    <source>
        <dbReference type="ARBA" id="ARBA00022527"/>
    </source>
</evidence>
<dbReference type="InterPro" id="IPR017441">
    <property type="entry name" value="Protein_kinase_ATP_BS"/>
</dbReference>
<keyword evidence="5" id="KW-0808">Transferase</keyword>
<comment type="caution">
    <text evidence="15">The sequence shown here is derived from an EMBL/GenBank/DDBJ whole genome shotgun (WGS) entry which is preliminary data.</text>
</comment>
<dbReference type="PROSITE" id="PS50011">
    <property type="entry name" value="PROTEIN_KINASE_DOM"/>
    <property type="match status" value="1"/>
</dbReference>
<dbReference type="GO" id="GO:0005524">
    <property type="term" value="F:ATP binding"/>
    <property type="evidence" value="ECO:0007669"/>
    <property type="project" value="UniProtKB-UniRule"/>
</dbReference>
<evidence type="ECO:0000313" key="15">
    <source>
        <dbReference type="EMBL" id="CAL5129470.1"/>
    </source>
</evidence>
<evidence type="ECO:0000313" key="16">
    <source>
        <dbReference type="Proteomes" id="UP001497525"/>
    </source>
</evidence>
<keyword evidence="8 11" id="KW-0067">ATP-binding</keyword>
<feature type="domain" description="Protein kinase" evidence="14">
    <location>
        <begin position="18"/>
        <end position="279"/>
    </location>
</feature>
<gene>
    <name evidence="15" type="ORF">CDAUBV1_LOCUS383</name>
</gene>
<feature type="compositionally biased region" description="Low complexity" evidence="13">
    <location>
        <begin position="352"/>
        <end position="371"/>
    </location>
</feature>
<dbReference type="Gene3D" id="3.30.200.20">
    <property type="entry name" value="Phosphorylase Kinase, domain 1"/>
    <property type="match status" value="1"/>
</dbReference>
<evidence type="ECO:0000256" key="1">
    <source>
        <dbReference type="ARBA" id="ARBA00006692"/>
    </source>
</evidence>
<comment type="catalytic activity">
    <reaction evidence="10">
        <text>L-seryl-[protein] + ATP = O-phospho-L-seryl-[protein] + ADP + H(+)</text>
        <dbReference type="Rhea" id="RHEA:17989"/>
        <dbReference type="Rhea" id="RHEA-COMP:9863"/>
        <dbReference type="Rhea" id="RHEA-COMP:11604"/>
        <dbReference type="ChEBI" id="CHEBI:15378"/>
        <dbReference type="ChEBI" id="CHEBI:29999"/>
        <dbReference type="ChEBI" id="CHEBI:30616"/>
        <dbReference type="ChEBI" id="CHEBI:83421"/>
        <dbReference type="ChEBI" id="CHEBI:456216"/>
        <dbReference type="EC" id="2.7.11.1"/>
    </reaction>
</comment>
<keyword evidence="6 11" id="KW-0547">Nucleotide-binding</keyword>
<evidence type="ECO:0000256" key="11">
    <source>
        <dbReference type="PROSITE-ProRule" id="PRU10141"/>
    </source>
</evidence>
<keyword evidence="7" id="KW-0418">Kinase</keyword>
<evidence type="ECO:0000256" key="12">
    <source>
        <dbReference type="RuleBase" id="RU000304"/>
    </source>
</evidence>
<organism evidence="15 16">
    <name type="scientific">Calicophoron daubneyi</name>
    <name type="common">Rumen fluke</name>
    <name type="synonym">Paramphistomum daubneyi</name>
    <dbReference type="NCBI Taxonomy" id="300641"/>
    <lineage>
        <taxon>Eukaryota</taxon>
        <taxon>Metazoa</taxon>
        <taxon>Spiralia</taxon>
        <taxon>Lophotrochozoa</taxon>
        <taxon>Platyhelminthes</taxon>
        <taxon>Trematoda</taxon>
        <taxon>Digenea</taxon>
        <taxon>Plagiorchiida</taxon>
        <taxon>Pronocephalata</taxon>
        <taxon>Paramphistomoidea</taxon>
        <taxon>Paramphistomidae</taxon>
        <taxon>Calicophoron</taxon>
    </lineage>
</organism>
<evidence type="ECO:0000256" key="4">
    <source>
        <dbReference type="ARBA" id="ARBA00022553"/>
    </source>
</evidence>
<dbReference type="InterPro" id="IPR011009">
    <property type="entry name" value="Kinase-like_dom_sf"/>
</dbReference>
<sequence>MSHSVFSPKRSKITSDYQITGMVLGAGVSGKVVRCVDIRTGTTRALKILEDNPAARREAELHWRVSDCPNVVKIVDAYENNNQNTGKRYILLVMECMEGGELFNRIKKRTSFTECEAAKLVRQIASAIAYLHARNIAHRDLKPENLLFTSERDDAVLKLTDFGFAREVVAEKSLKTPCYTPYYVAPEILSRQRYDKSCDMWSLGIITYILLSGYPPFFSKNGQPISPHMETNIIFGNYEFPDSHWKHISSGAKDLIKRLLMTKPERRLTSVQVMEHPWIAQYNTVPETPLVTGRLLSGAVWDDIQEAMTEELMSMRNEHDNVPVLLPIEKSKNPLLLKRIRRQDVAQTNGPSSAGAPAAVAACSTSSAGRS</sequence>
<evidence type="ECO:0000256" key="6">
    <source>
        <dbReference type="ARBA" id="ARBA00022741"/>
    </source>
</evidence>
<comment type="similarity">
    <text evidence="1">Belongs to the protein kinase superfamily. CAMK Ser/Thr protein kinase family.</text>
</comment>
<dbReference type="EC" id="2.7.11.1" evidence="2"/>
<keyword evidence="3 12" id="KW-0723">Serine/threonine-protein kinase</keyword>
<dbReference type="CDD" id="cd14089">
    <property type="entry name" value="STKc_MAPKAPK"/>
    <property type="match status" value="1"/>
</dbReference>
<evidence type="ECO:0000256" key="7">
    <source>
        <dbReference type="ARBA" id="ARBA00022777"/>
    </source>
</evidence>
<dbReference type="SUPFAM" id="SSF56112">
    <property type="entry name" value="Protein kinase-like (PK-like)"/>
    <property type="match status" value="1"/>
</dbReference>
<dbReference type="PANTHER" id="PTHR24347">
    <property type="entry name" value="SERINE/THREONINE-PROTEIN KINASE"/>
    <property type="match status" value="1"/>
</dbReference>
<name>A0AAV2SWY0_CALDB</name>
<reference evidence="15" key="1">
    <citation type="submission" date="2024-06" db="EMBL/GenBank/DDBJ databases">
        <authorList>
            <person name="Liu X."/>
            <person name="Lenzi L."/>
            <person name="Haldenby T S."/>
            <person name="Uol C."/>
        </authorList>
    </citation>
    <scope>NUCLEOTIDE SEQUENCE</scope>
</reference>
<dbReference type="Gene3D" id="1.10.510.10">
    <property type="entry name" value="Transferase(Phosphotransferase) domain 1"/>
    <property type="match status" value="1"/>
</dbReference>
<evidence type="ECO:0000256" key="9">
    <source>
        <dbReference type="ARBA" id="ARBA00047899"/>
    </source>
</evidence>
<dbReference type="SMART" id="SM00220">
    <property type="entry name" value="S_TKc"/>
    <property type="match status" value="1"/>
</dbReference>
<dbReference type="AlphaFoldDB" id="A0AAV2SWY0"/>
<dbReference type="GO" id="GO:0004674">
    <property type="term" value="F:protein serine/threonine kinase activity"/>
    <property type="evidence" value="ECO:0007669"/>
    <property type="project" value="UniProtKB-KW"/>
</dbReference>
<dbReference type="Pfam" id="PF00069">
    <property type="entry name" value="Pkinase"/>
    <property type="match status" value="1"/>
</dbReference>
<dbReference type="PROSITE" id="PS00107">
    <property type="entry name" value="PROTEIN_KINASE_ATP"/>
    <property type="match status" value="1"/>
</dbReference>